<keyword evidence="10" id="KW-1185">Reference proteome</keyword>
<evidence type="ECO:0000256" key="7">
    <source>
        <dbReference type="SAM" id="MobiDB-lite"/>
    </source>
</evidence>
<proteinExistence type="inferred from homology"/>
<dbReference type="InterPro" id="IPR038096">
    <property type="entry name" value="TEA/ATTS_sf"/>
</dbReference>
<dbReference type="Pfam" id="PF01285">
    <property type="entry name" value="TEA"/>
    <property type="match status" value="1"/>
</dbReference>
<feature type="region of interest" description="Disordered" evidence="7">
    <location>
        <begin position="1"/>
        <end position="21"/>
    </location>
</feature>
<evidence type="ECO:0000256" key="1">
    <source>
        <dbReference type="ARBA" id="ARBA00004123"/>
    </source>
</evidence>
<comment type="subcellular location">
    <subcellularLocation>
        <location evidence="1">Nucleus</location>
    </subcellularLocation>
</comment>
<evidence type="ECO:0000313" key="9">
    <source>
        <dbReference type="EMBL" id="KZP20840.1"/>
    </source>
</evidence>
<dbReference type="PANTHER" id="PTHR11834">
    <property type="entry name" value="TRANSCRIPTIONAL ENHANCER FACTOR TEF RELATED"/>
    <property type="match status" value="1"/>
</dbReference>
<dbReference type="GO" id="GO:0005667">
    <property type="term" value="C:transcription regulator complex"/>
    <property type="evidence" value="ECO:0007669"/>
    <property type="project" value="TreeGrafter"/>
</dbReference>
<dbReference type="PANTHER" id="PTHR11834:SF0">
    <property type="entry name" value="PROTEIN SCALLOPED"/>
    <property type="match status" value="1"/>
</dbReference>
<reference evidence="9 10" key="1">
    <citation type="journal article" date="2016" name="Mol. Biol. Evol.">
        <title>Comparative Genomics of Early-Diverging Mushroom-Forming Fungi Provides Insights into the Origins of Lignocellulose Decay Capabilities.</title>
        <authorList>
            <person name="Nagy L.G."/>
            <person name="Riley R."/>
            <person name="Tritt A."/>
            <person name="Adam C."/>
            <person name="Daum C."/>
            <person name="Floudas D."/>
            <person name="Sun H."/>
            <person name="Yadav J.S."/>
            <person name="Pangilinan J."/>
            <person name="Larsson K.H."/>
            <person name="Matsuura K."/>
            <person name="Barry K."/>
            <person name="Labutti K."/>
            <person name="Kuo R."/>
            <person name="Ohm R.A."/>
            <person name="Bhattacharya S.S."/>
            <person name="Shirouzu T."/>
            <person name="Yoshinaga Y."/>
            <person name="Martin F.M."/>
            <person name="Grigoriev I.V."/>
            <person name="Hibbett D.S."/>
        </authorList>
    </citation>
    <scope>NUCLEOTIDE SEQUENCE [LARGE SCALE GENOMIC DNA]</scope>
    <source>
        <strain evidence="9 10">CBS 109695</strain>
    </source>
</reference>
<dbReference type="SMART" id="SM00426">
    <property type="entry name" value="TEA"/>
    <property type="match status" value="1"/>
</dbReference>
<comment type="similarity">
    <text evidence="2">Belongs to the TEC1 family.</text>
</comment>
<dbReference type="Gene3D" id="6.10.20.40">
    <property type="entry name" value="TEA/ATTS domain"/>
    <property type="match status" value="1"/>
</dbReference>
<dbReference type="AlphaFoldDB" id="A0A166JGQ1"/>
<keyword evidence="5" id="KW-0539">Nucleus</keyword>
<evidence type="ECO:0000256" key="6">
    <source>
        <dbReference type="PROSITE-ProRule" id="PRU00505"/>
    </source>
</evidence>
<evidence type="ECO:0000256" key="3">
    <source>
        <dbReference type="ARBA" id="ARBA00023015"/>
    </source>
</evidence>
<dbReference type="GO" id="GO:0000978">
    <property type="term" value="F:RNA polymerase II cis-regulatory region sequence-specific DNA binding"/>
    <property type="evidence" value="ECO:0007669"/>
    <property type="project" value="TreeGrafter"/>
</dbReference>
<feature type="domain" description="TEA" evidence="8">
    <location>
        <begin position="20"/>
        <end position="109"/>
    </location>
</feature>
<dbReference type="STRING" id="436010.A0A166JGQ1"/>
<name>A0A166JGQ1_9AGAM</name>
<evidence type="ECO:0000256" key="5">
    <source>
        <dbReference type="ARBA" id="ARBA00023242"/>
    </source>
</evidence>
<sequence>MITSFAADSGKGNKSANRKNDKTARVWNEDLESAFVEALRAYPPTKQRLKYYQHPSGQYLAHGLAGYPTKLFSRAQLIQAYIHAKTGQTRTKKQIASHLQRIKKLNSENPEALALLQVSGEDHATPDQHSTTIYSIALPMNSTPALYFDYKNFSPNAQQTPALHFTTFLQPQHIPTSSDATAVQHTNGYNLETILNTRDFGSAIDNTIHRSASSASSSSPISIAQRRLGTNSTTLLTNLQPFSPAFPVHQALKFQSPSSFGANSPLVNQCACTHTTAMSHNVPSTPLDQMMHTPSEPPEVQRNDRWSAPEDRTLSSMGGPFDHIMETYRSPIEANQHSMPFYRISSDTSTLIRSVSSSLYSQPGPSTSIPLSFNGSISPTKSEWHSSSIAPGLDLRSPLVLPGEMSRLDSSDHLDGATAKLEL</sequence>
<keyword evidence="4" id="KW-0804">Transcription</keyword>
<gene>
    <name evidence="9" type="ORF">FIBSPDRAFT_1044627</name>
</gene>
<dbReference type="GO" id="GO:0000981">
    <property type="term" value="F:DNA-binding transcription factor activity, RNA polymerase II-specific"/>
    <property type="evidence" value="ECO:0007669"/>
    <property type="project" value="TreeGrafter"/>
</dbReference>
<feature type="DNA-binding region" description="TEA" evidence="6">
    <location>
        <begin position="20"/>
        <end position="109"/>
    </location>
</feature>
<protein>
    <recommendedName>
        <fullName evidence="8">TEA domain-containing protein</fullName>
    </recommendedName>
</protein>
<organism evidence="9 10">
    <name type="scientific">Athelia psychrophila</name>
    <dbReference type="NCBI Taxonomy" id="1759441"/>
    <lineage>
        <taxon>Eukaryota</taxon>
        <taxon>Fungi</taxon>
        <taxon>Dikarya</taxon>
        <taxon>Basidiomycota</taxon>
        <taxon>Agaricomycotina</taxon>
        <taxon>Agaricomycetes</taxon>
        <taxon>Agaricomycetidae</taxon>
        <taxon>Atheliales</taxon>
        <taxon>Atheliaceae</taxon>
        <taxon>Athelia</taxon>
    </lineage>
</organism>
<evidence type="ECO:0000313" key="10">
    <source>
        <dbReference type="Proteomes" id="UP000076532"/>
    </source>
</evidence>
<dbReference type="PROSITE" id="PS51088">
    <property type="entry name" value="TEA_2"/>
    <property type="match status" value="1"/>
</dbReference>
<dbReference type="EMBL" id="KV417552">
    <property type="protein sequence ID" value="KZP20840.1"/>
    <property type="molecule type" value="Genomic_DNA"/>
</dbReference>
<evidence type="ECO:0000259" key="8">
    <source>
        <dbReference type="PROSITE" id="PS51088"/>
    </source>
</evidence>
<dbReference type="GO" id="GO:0005634">
    <property type="term" value="C:nucleus"/>
    <property type="evidence" value="ECO:0007669"/>
    <property type="project" value="UniProtKB-SubCell"/>
</dbReference>
<dbReference type="InterPro" id="IPR000818">
    <property type="entry name" value="TEA/ATTS_dom"/>
</dbReference>
<dbReference type="OrthoDB" id="10006572at2759"/>
<evidence type="ECO:0000256" key="2">
    <source>
        <dbReference type="ARBA" id="ARBA00008421"/>
    </source>
</evidence>
<evidence type="ECO:0000256" key="4">
    <source>
        <dbReference type="ARBA" id="ARBA00023163"/>
    </source>
</evidence>
<accession>A0A166JGQ1</accession>
<keyword evidence="3" id="KW-0805">Transcription regulation</keyword>
<dbReference type="Proteomes" id="UP000076532">
    <property type="component" value="Unassembled WGS sequence"/>
</dbReference>
<dbReference type="InterPro" id="IPR050937">
    <property type="entry name" value="TEC1_TEAD_TF"/>
</dbReference>